<gene>
    <name evidence="12" type="ORF">EEJ42_42010</name>
</gene>
<dbReference type="GO" id="GO:0008843">
    <property type="term" value="F:endochitinase activity"/>
    <property type="evidence" value="ECO:0007669"/>
    <property type="project" value="UniProtKB-EC"/>
</dbReference>
<dbReference type="PANTHER" id="PTHR42976">
    <property type="entry name" value="BIFUNCTIONAL CHITINASE/LYSOZYME-RELATED"/>
    <property type="match status" value="1"/>
</dbReference>
<evidence type="ECO:0000256" key="6">
    <source>
        <dbReference type="ARBA" id="ARBA00023024"/>
    </source>
</evidence>
<keyword evidence="13" id="KW-1185">Reference proteome</keyword>
<sequence>MTSRRYRRRTMSRSTMAMGATAAVLVAGGAAFALSSATDDGGDTSGTAPDLGAGAGTGPGTEPGTAPGTTPGTTPGTEPEKTPGKQPGNGAGEVANARFAPYIDTSLHAPYDMVGTAKKTGVKEFTLGFVSPGGGCTPKWGGRTGLGADKVARQTEALRAEGGDIRVSFGGQAGSELALACSSVDQLTAAYSQVVDRFKLTKVDFDIEGKALENAAASTRRAQAIAALQKQKPGLDVSFTLPVMPTGLTRDGAELVADARKNGVKVSAVNIMAMDYGSSFDGDMGRYAIDAATATQKQLKRALGLRDEAAWKTVGVTPMIGVNDVKNEIFTVDDATELVRFARTKGLGKLSMWSATRDKQCAGGTQATASAICSSVEQGALAFTKALGGYRG</sequence>
<dbReference type="PANTHER" id="PTHR42976:SF1">
    <property type="entry name" value="GH18 DOMAIN-CONTAINING PROTEIN-RELATED"/>
    <property type="match status" value="1"/>
</dbReference>
<dbReference type="FunFam" id="3.20.20.80:FF:000118">
    <property type="entry name" value="Probable bifunctional chitinase/lysozyme"/>
    <property type="match status" value="1"/>
</dbReference>
<feature type="chain" id="PRO_5038981982" description="chitinase" evidence="11">
    <location>
        <begin position="23"/>
        <end position="392"/>
    </location>
</feature>
<keyword evidence="7" id="KW-0119">Carbohydrate metabolism</keyword>
<keyword evidence="5" id="KW-0378">Hydrolase</keyword>
<evidence type="ECO:0000256" key="2">
    <source>
        <dbReference type="ARBA" id="ARBA00012729"/>
    </source>
</evidence>
<evidence type="ECO:0000256" key="5">
    <source>
        <dbReference type="ARBA" id="ARBA00022801"/>
    </source>
</evidence>
<evidence type="ECO:0000256" key="11">
    <source>
        <dbReference type="SAM" id="SignalP"/>
    </source>
</evidence>
<evidence type="ECO:0000256" key="10">
    <source>
        <dbReference type="SAM" id="MobiDB-lite"/>
    </source>
</evidence>
<dbReference type="EC" id="3.2.1.14" evidence="2"/>
<dbReference type="AlphaFoldDB" id="A0A3M8T374"/>
<accession>A0A3M8T374</accession>
<evidence type="ECO:0000256" key="7">
    <source>
        <dbReference type="ARBA" id="ARBA00023277"/>
    </source>
</evidence>
<keyword evidence="9" id="KW-0624">Polysaccharide degradation</keyword>
<keyword evidence="4 11" id="KW-0732">Signal</keyword>
<keyword evidence="6" id="KW-0146">Chitin degradation</keyword>
<evidence type="ECO:0000256" key="9">
    <source>
        <dbReference type="ARBA" id="ARBA00023326"/>
    </source>
</evidence>
<protein>
    <recommendedName>
        <fullName evidence="2">chitinase</fullName>
        <ecNumber evidence="2">3.2.1.14</ecNumber>
    </recommendedName>
</protein>
<evidence type="ECO:0000256" key="8">
    <source>
        <dbReference type="ARBA" id="ARBA00023295"/>
    </source>
</evidence>
<dbReference type="GO" id="GO:0000272">
    <property type="term" value="P:polysaccharide catabolic process"/>
    <property type="evidence" value="ECO:0007669"/>
    <property type="project" value="UniProtKB-KW"/>
</dbReference>
<reference evidence="12 13" key="1">
    <citation type="submission" date="2018-11" db="EMBL/GenBank/DDBJ databases">
        <title>The Potential of Streptomyces as Biocontrol Agents against the Tomato grey mould, Botrytis cinerea (Gray mold) Frontiers in Microbiology.</title>
        <authorList>
            <person name="Li D."/>
        </authorList>
    </citation>
    <scope>NUCLEOTIDE SEQUENCE [LARGE SCALE GENOMIC DNA]</scope>
    <source>
        <strain evidence="12 13">NEAU-LD23</strain>
    </source>
</reference>
<keyword evidence="8" id="KW-0326">Glycosidase</keyword>
<dbReference type="InterPro" id="IPR052750">
    <property type="entry name" value="GH18_Chitinase"/>
</dbReference>
<dbReference type="GO" id="GO:0008061">
    <property type="term" value="F:chitin binding"/>
    <property type="evidence" value="ECO:0007669"/>
    <property type="project" value="UniProtKB-KW"/>
</dbReference>
<dbReference type="GO" id="GO:0006032">
    <property type="term" value="P:chitin catabolic process"/>
    <property type="evidence" value="ECO:0007669"/>
    <property type="project" value="UniProtKB-KW"/>
</dbReference>
<comment type="catalytic activity">
    <reaction evidence="1">
        <text>Random endo-hydrolysis of N-acetyl-beta-D-glucosaminide (1-&gt;4)-beta-linkages in chitin and chitodextrins.</text>
        <dbReference type="EC" id="3.2.1.14"/>
    </reaction>
</comment>
<dbReference type="RefSeq" id="WP_123107403.1">
    <property type="nucleotide sequence ID" value="NZ_RIBZ01000816.1"/>
</dbReference>
<dbReference type="CDD" id="cd06543">
    <property type="entry name" value="GH18_PF-ChiA-like"/>
    <property type="match status" value="1"/>
</dbReference>
<dbReference type="InterPro" id="IPR017853">
    <property type="entry name" value="GH"/>
</dbReference>
<evidence type="ECO:0000256" key="3">
    <source>
        <dbReference type="ARBA" id="ARBA00022669"/>
    </source>
</evidence>
<comment type="caution">
    <text evidence="12">The sequence shown here is derived from an EMBL/GenBank/DDBJ whole genome shotgun (WGS) entry which is preliminary data.</text>
</comment>
<keyword evidence="3" id="KW-0147">Chitin-binding</keyword>
<feature type="compositionally biased region" description="Low complexity" evidence="10">
    <location>
        <begin position="62"/>
        <end position="77"/>
    </location>
</feature>
<organism evidence="12 13">
    <name type="scientific">Streptomyces botrytidirepellens</name>
    <dbReference type="NCBI Taxonomy" id="2486417"/>
    <lineage>
        <taxon>Bacteria</taxon>
        <taxon>Bacillati</taxon>
        <taxon>Actinomycetota</taxon>
        <taxon>Actinomycetes</taxon>
        <taxon>Kitasatosporales</taxon>
        <taxon>Streptomycetaceae</taxon>
        <taxon>Streptomyces</taxon>
    </lineage>
</organism>
<dbReference type="Proteomes" id="UP000275401">
    <property type="component" value="Unassembled WGS sequence"/>
</dbReference>
<dbReference type="SUPFAM" id="SSF51445">
    <property type="entry name" value="(Trans)glycosidases"/>
    <property type="match status" value="1"/>
</dbReference>
<proteinExistence type="predicted"/>
<evidence type="ECO:0000313" key="12">
    <source>
        <dbReference type="EMBL" id="RNF87473.1"/>
    </source>
</evidence>
<dbReference type="EMBL" id="RIBZ01000816">
    <property type="protein sequence ID" value="RNF87473.1"/>
    <property type="molecule type" value="Genomic_DNA"/>
</dbReference>
<name>A0A3M8T374_9ACTN</name>
<feature type="region of interest" description="Disordered" evidence="10">
    <location>
        <begin position="37"/>
        <end position="93"/>
    </location>
</feature>
<evidence type="ECO:0000256" key="4">
    <source>
        <dbReference type="ARBA" id="ARBA00022729"/>
    </source>
</evidence>
<feature type="signal peptide" evidence="11">
    <location>
        <begin position="1"/>
        <end position="22"/>
    </location>
</feature>
<dbReference type="Gene3D" id="3.20.20.80">
    <property type="entry name" value="Glycosidases"/>
    <property type="match status" value="1"/>
</dbReference>
<evidence type="ECO:0000313" key="13">
    <source>
        <dbReference type="Proteomes" id="UP000275401"/>
    </source>
</evidence>
<evidence type="ECO:0000256" key="1">
    <source>
        <dbReference type="ARBA" id="ARBA00000822"/>
    </source>
</evidence>